<feature type="transmembrane region" description="Helical" evidence="6">
    <location>
        <begin position="130"/>
        <end position="149"/>
    </location>
</feature>
<evidence type="ECO:0000256" key="1">
    <source>
        <dbReference type="ARBA" id="ARBA00004141"/>
    </source>
</evidence>
<dbReference type="GO" id="GO:0015123">
    <property type="term" value="F:acetate transmembrane transporter activity"/>
    <property type="evidence" value="ECO:0007669"/>
    <property type="project" value="TreeGrafter"/>
</dbReference>
<evidence type="ECO:0000256" key="3">
    <source>
        <dbReference type="ARBA" id="ARBA00022692"/>
    </source>
</evidence>
<dbReference type="OrthoDB" id="3648309at2759"/>
<keyword evidence="3 6" id="KW-0812">Transmembrane</keyword>
<feature type="transmembrane region" description="Helical" evidence="6">
    <location>
        <begin position="34"/>
        <end position="52"/>
    </location>
</feature>
<dbReference type="EMBL" id="JAOQAZ010000002">
    <property type="protein sequence ID" value="KAJ4270347.1"/>
    <property type="molecule type" value="Genomic_DNA"/>
</dbReference>
<feature type="transmembrane region" description="Helical" evidence="6">
    <location>
        <begin position="90"/>
        <end position="110"/>
    </location>
</feature>
<evidence type="ECO:0000256" key="2">
    <source>
        <dbReference type="ARBA" id="ARBA00005587"/>
    </source>
</evidence>
<dbReference type="Proteomes" id="UP001152049">
    <property type="component" value="Unassembled WGS sequence"/>
</dbReference>
<comment type="similarity">
    <text evidence="2">Belongs to the acetate uptake transporter (AceTr) (TC 2.A.96) family.</text>
</comment>
<evidence type="ECO:0000313" key="8">
    <source>
        <dbReference type="Proteomes" id="UP001152049"/>
    </source>
</evidence>
<comment type="caution">
    <text evidence="7">The sequence shown here is derived from an EMBL/GenBank/DDBJ whole genome shotgun (WGS) entry which is preliminary data.</text>
</comment>
<dbReference type="InterPro" id="IPR051633">
    <property type="entry name" value="AceTr"/>
</dbReference>
<dbReference type="AlphaFoldDB" id="A0A9W8SGS3"/>
<dbReference type="PANTHER" id="PTHR31123">
    <property type="entry name" value="ACCUMULATION OF DYADS PROTEIN 2-RELATED"/>
    <property type="match status" value="1"/>
</dbReference>
<dbReference type="Pfam" id="PF01184">
    <property type="entry name" value="Gpr1_Fun34_YaaH"/>
    <property type="match status" value="1"/>
</dbReference>
<proteinExistence type="inferred from homology"/>
<dbReference type="InterPro" id="IPR000791">
    <property type="entry name" value="Gpr1/Fun34/SatP-like"/>
</dbReference>
<accession>A0A9W8SGS3</accession>
<organism evidence="7 8">
    <name type="scientific">Fusarium torreyae</name>
    <dbReference type="NCBI Taxonomy" id="1237075"/>
    <lineage>
        <taxon>Eukaryota</taxon>
        <taxon>Fungi</taxon>
        <taxon>Dikarya</taxon>
        <taxon>Ascomycota</taxon>
        <taxon>Pezizomycotina</taxon>
        <taxon>Sordariomycetes</taxon>
        <taxon>Hypocreomycetidae</taxon>
        <taxon>Hypocreales</taxon>
        <taxon>Nectriaceae</taxon>
        <taxon>Fusarium</taxon>
    </lineage>
</organism>
<keyword evidence="5 6" id="KW-0472">Membrane</keyword>
<protein>
    <submittedName>
        <fullName evidence="7">Uncharacterized protein</fullName>
    </submittedName>
</protein>
<feature type="transmembrane region" description="Helical" evidence="6">
    <location>
        <begin position="155"/>
        <end position="177"/>
    </location>
</feature>
<reference evidence="7" key="1">
    <citation type="submission" date="2022-09" db="EMBL/GenBank/DDBJ databases">
        <title>Fusarium specimens isolated from Avocado Roots.</title>
        <authorList>
            <person name="Stajich J."/>
            <person name="Roper C."/>
            <person name="Heimlech-Rivalta G."/>
        </authorList>
    </citation>
    <scope>NUCLEOTIDE SEQUENCE</scope>
    <source>
        <strain evidence="7">CF00136</strain>
    </source>
</reference>
<evidence type="ECO:0000256" key="5">
    <source>
        <dbReference type="ARBA" id="ARBA00023136"/>
    </source>
</evidence>
<keyword evidence="4 6" id="KW-1133">Transmembrane helix</keyword>
<evidence type="ECO:0000256" key="4">
    <source>
        <dbReference type="ARBA" id="ARBA00022989"/>
    </source>
</evidence>
<keyword evidence="8" id="KW-1185">Reference proteome</keyword>
<sequence length="244" mass="26506">MTAHSVSSTEKNDERIHISETYCRPLGDRIGNPAPLAMGGFATTLLSVSLAMMGFRGVSLQTQFIGDLCFVACIGLLISAQWAMIKGDTFSYTVLTAFALFYGGYGATLLPSWGIIDAYGGIQTPQYNNALGFFVLIWAVFNLFFLIASIQLSNVVYICIFICIELCLIFDASSYFALADGHPAQSTALMKAGGVFGFIAGLLGFYTVGFYLCQDVLPFTIPMGDTSAWFQARRERKKLEASSA</sequence>
<feature type="transmembrane region" description="Helical" evidence="6">
    <location>
        <begin position="64"/>
        <end position="84"/>
    </location>
</feature>
<dbReference type="PANTHER" id="PTHR31123:SF7">
    <property type="entry name" value="MARVEL DOMAIN-CONTAINING PROTEIN"/>
    <property type="match status" value="1"/>
</dbReference>
<evidence type="ECO:0000256" key="6">
    <source>
        <dbReference type="SAM" id="Phobius"/>
    </source>
</evidence>
<feature type="transmembrane region" description="Helical" evidence="6">
    <location>
        <begin position="189"/>
        <end position="212"/>
    </location>
</feature>
<comment type="subcellular location">
    <subcellularLocation>
        <location evidence="1">Membrane</location>
        <topology evidence="1">Multi-pass membrane protein</topology>
    </subcellularLocation>
</comment>
<name>A0A9W8SGS3_9HYPO</name>
<dbReference type="GO" id="GO:0005886">
    <property type="term" value="C:plasma membrane"/>
    <property type="evidence" value="ECO:0007669"/>
    <property type="project" value="TreeGrafter"/>
</dbReference>
<evidence type="ECO:0000313" key="7">
    <source>
        <dbReference type="EMBL" id="KAJ4270347.1"/>
    </source>
</evidence>
<gene>
    <name evidence="7" type="ORF">NW762_002026</name>
</gene>